<feature type="signal peptide" evidence="2">
    <location>
        <begin position="1"/>
        <end position="22"/>
    </location>
</feature>
<evidence type="ECO:0000256" key="1">
    <source>
        <dbReference type="SAM" id="MobiDB-lite"/>
    </source>
</evidence>
<feature type="domain" description="Excalibur calcium-binding" evidence="3">
    <location>
        <begin position="54"/>
        <end position="86"/>
    </location>
</feature>
<organism evidence="4 5">
    <name type="scientific">Aeromonas veronii</name>
    <dbReference type="NCBI Taxonomy" id="654"/>
    <lineage>
        <taxon>Bacteria</taxon>
        <taxon>Pseudomonadati</taxon>
        <taxon>Pseudomonadota</taxon>
        <taxon>Gammaproteobacteria</taxon>
        <taxon>Aeromonadales</taxon>
        <taxon>Aeromonadaceae</taxon>
        <taxon>Aeromonas</taxon>
    </lineage>
</organism>
<dbReference type="InterPro" id="IPR008613">
    <property type="entry name" value="Excalibur_Ca-bd_domain"/>
</dbReference>
<protein>
    <submittedName>
        <fullName evidence="4">Excalibur calcium-binding domain-containing protein</fullName>
    </submittedName>
</protein>
<dbReference type="RefSeq" id="WP_139397980.1">
    <property type="nucleotide sequence ID" value="NZ_JALJOG010000018.1"/>
</dbReference>
<evidence type="ECO:0000259" key="3">
    <source>
        <dbReference type="Pfam" id="PF05901"/>
    </source>
</evidence>
<name>A0AAW5MIS9_AERVE</name>
<feature type="region of interest" description="Disordered" evidence="1">
    <location>
        <begin position="24"/>
        <end position="46"/>
    </location>
</feature>
<comment type="caution">
    <text evidence="4">The sequence shown here is derived from an EMBL/GenBank/DDBJ whole genome shotgun (WGS) entry which is preliminary data.</text>
</comment>
<evidence type="ECO:0000313" key="4">
    <source>
        <dbReference type="EMBL" id="MCR4450799.1"/>
    </source>
</evidence>
<dbReference type="AlphaFoldDB" id="A0AAW5MIS9"/>
<accession>A0AAW5MIS9</accession>
<feature type="chain" id="PRO_5043823471" evidence="2">
    <location>
        <begin position="23"/>
        <end position="90"/>
    </location>
</feature>
<dbReference type="Proteomes" id="UP001204061">
    <property type="component" value="Unassembled WGS sequence"/>
</dbReference>
<feature type="compositionally biased region" description="Basic and acidic residues" evidence="1">
    <location>
        <begin position="30"/>
        <end position="40"/>
    </location>
</feature>
<proteinExistence type="predicted"/>
<keyword evidence="2" id="KW-0732">Signal</keyword>
<dbReference type="Pfam" id="PF05901">
    <property type="entry name" value="Excalibur"/>
    <property type="match status" value="1"/>
</dbReference>
<gene>
    <name evidence="4" type="ORF">NS965_20660</name>
</gene>
<evidence type="ECO:0000313" key="5">
    <source>
        <dbReference type="Proteomes" id="UP001204061"/>
    </source>
</evidence>
<sequence length="90" mass="9790">MKQKTILLSALLFGVSAFAAHAVEQSNPKQHSEQTADNKKQSKQGFSCSTVASYCKDMGSCEEAEFALEQCGRSRLDRDKDGIPCENVCG</sequence>
<evidence type="ECO:0000256" key="2">
    <source>
        <dbReference type="SAM" id="SignalP"/>
    </source>
</evidence>
<dbReference type="EMBL" id="JANLFC010000082">
    <property type="protein sequence ID" value="MCR4450799.1"/>
    <property type="molecule type" value="Genomic_DNA"/>
</dbReference>
<reference evidence="4" key="1">
    <citation type="submission" date="2022-08" db="EMBL/GenBank/DDBJ databases">
        <title>A global survey of hypervirulent Aeromonas hydrophila identified this emerging pathogen in farmed fish in the lower Mekong River basin.</title>
        <authorList>
            <person name="Xu T."/>
            <person name="Rasmussen-Ivey C.R."/>
            <person name="Moen F.S."/>
            <person name="Fernandez Bravo A."/>
            <person name="Lamy B."/>
            <person name="Beaz-Hidalgo R."/>
            <person name="Khan C.D."/>
            <person name="Castro Escarpulli G."/>
            <person name="Yasin I.S.M."/>
            <person name="Figueras M.J."/>
            <person name="Azzam Sayuti M."/>
            <person name="Karim M.M."/>
            <person name="Alam K.M."/>
            <person name="Le T.T.T."/>
            <person name="Thao N.H.P."/>
            <person name="Addo S."/>
            <person name="Duodu S."/>
            <person name="Ali S."/>
            <person name="Mey S."/>
            <person name="Somony T."/>
            <person name="Liles M.R."/>
        </authorList>
    </citation>
    <scope>NUCLEOTIDE SEQUENCE</scope>
    <source>
        <strain evidence="4">0.14</strain>
    </source>
</reference>